<evidence type="ECO:0000256" key="2">
    <source>
        <dbReference type="SAM" id="Coils"/>
    </source>
</evidence>
<dbReference type="PROSITE" id="PS50005">
    <property type="entry name" value="TPR"/>
    <property type="match status" value="3"/>
</dbReference>
<keyword evidence="4" id="KW-0472">Membrane</keyword>
<feature type="repeat" description="TPR" evidence="1">
    <location>
        <begin position="1447"/>
        <end position="1480"/>
    </location>
</feature>
<evidence type="ECO:0000313" key="6">
    <source>
        <dbReference type="Proteomes" id="UP000008631"/>
    </source>
</evidence>
<accession>E8R5Q9</accession>
<feature type="coiled-coil region" evidence="2">
    <location>
        <begin position="1055"/>
        <end position="1082"/>
    </location>
</feature>
<feature type="transmembrane region" description="Helical" evidence="4">
    <location>
        <begin position="43"/>
        <end position="68"/>
    </location>
</feature>
<feature type="repeat" description="TPR" evidence="1">
    <location>
        <begin position="257"/>
        <end position="290"/>
    </location>
</feature>
<dbReference type="InterPro" id="IPR011990">
    <property type="entry name" value="TPR-like_helical_dom_sf"/>
</dbReference>
<dbReference type="SUPFAM" id="SSF48452">
    <property type="entry name" value="TPR-like"/>
    <property type="match status" value="5"/>
</dbReference>
<dbReference type="STRING" id="575540.Isop_2238"/>
<dbReference type="PANTHER" id="PTHR12558:SF13">
    <property type="entry name" value="CELL DIVISION CYCLE PROTEIN 27 HOMOLOG"/>
    <property type="match status" value="1"/>
</dbReference>
<organism evidence="5 6">
    <name type="scientific">Isosphaera pallida (strain ATCC 43644 / DSM 9630 / IS1B)</name>
    <dbReference type="NCBI Taxonomy" id="575540"/>
    <lineage>
        <taxon>Bacteria</taxon>
        <taxon>Pseudomonadati</taxon>
        <taxon>Planctomycetota</taxon>
        <taxon>Planctomycetia</taxon>
        <taxon>Isosphaerales</taxon>
        <taxon>Isosphaeraceae</taxon>
        <taxon>Isosphaera</taxon>
    </lineage>
</organism>
<feature type="region of interest" description="Disordered" evidence="3">
    <location>
        <begin position="797"/>
        <end position="819"/>
    </location>
</feature>
<keyword evidence="2" id="KW-0175">Coiled coil</keyword>
<dbReference type="SMART" id="SM00028">
    <property type="entry name" value="TPR"/>
    <property type="match status" value="10"/>
</dbReference>
<feature type="region of interest" description="Disordered" evidence="3">
    <location>
        <begin position="1"/>
        <end position="21"/>
    </location>
</feature>
<evidence type="ECO:0000313" key="5">
    <source>
        <dbReference type="EMBL" id="ADV62816.1"/>
    </source>
</evidence>
<feature type="repeat" description="TPR" evidence="1">
    <location>
        <begin position="846"/>
        <end position="879"/>
    </location>
</feature>
<name>E8R5Q9_ISOPI</name>
<dbReference type="HOGENOM" id="CLU_244923_0_0_0"/>
<evidence type="ECO:0000256" key="4">
    <source>
        <dbReference type="SAM" id="Phobius"/>
    </source>
</evidence>
<dbReference type="Pfam" id="PF13432">
    <property type="entry name" value="TPR_16"/>
    <property type="match status" value="4"/>
</dbReference>
<dbReference type="eggNOG" id="COG0457">
    <property type="taxonomic scope" value="Bacteria"/>
</dbReference>
<gene>
    <name evidence="5" type="ordered locus">Isop_2238</name>
</gene>
<keyword evidence="6" id="KW-1185">Reference proteome</keyword>
<keyword evidence="4" id="KW-1133">Transmembrane helix</keyword>
<dbReference type="InterPro" id="IPR019734">
    <property type="entry name" value="TPR_rpt"/>
</dbReference>
<proteinExistence type="predicted"/>
<evidence type="ECO:0000256" key="1">
    <source>
        <dbReference type="PROSITE-ProRule" id="PRU00339"/>
    </source>
</evidence>
<dbReference type="Proteomes" id="UP000008631">
    <property type="component" value="Chromosome"/>
</dbReference>
<dbReference type="Gene3D" id="1.25.40.10">
    <property type="entry name" value="Tetratricopeptide repeat domain"/>
    <property type="match status" value="6"/>
</dbReference>
<dbReference type="EMBL" id="CP002353">
    <property type="protein sequence ID" value="ADV62816.1"/>
    <property type="molecule type" value="Genomic_DNA"/>
</dbReference>
<reference evidence="5 6" key="2">
    <citation type="journal article" date="2011" name="Stand. Genomic Sci.">
        <title>Complete genome sequence of Isosphaera pallida type strain (IS1B).</title>
        <authorList>
            <consortium name="US DOE Joint Genome Institute (JGI-PGF)"/>
            <person name="Goker M."/>
            <person name="Cleland D."/>
            <person name="Saunders E."/>
            <person name="Lapidus A."/>
            <person name="Nolan M."/>
            <person name="Lucas S."/>
            <person name="Hammon N."/>
            <person name="Deshpande S."/>
            <person name="Cheng J.F."/>
            <person name="Tapia R."/>
            <person name="Han C."/>
            <person name="Goodwin L."/>
            <person name="Pitluck S."/>
            <person name="Liolios K."/>
            <person name="Pagani I."/>
            <person name="Ivanova N."/>
            <person name="Mavromatis K."/>
            <person name="Pati A."/>
            <person name="Chen A."/>
            <person name="Palaniappan K."/>
            <person name="Land M."/>
            <person name="Hauser L."/>
            <person name="Chang Y.J."/>
            <person name="Jeffries C.D."/>
            <person name="Detter J.C."/>
            <person name="Beck B."/>
            <person name="Woyke T."/>
            <person name="Bristow J."/>
            <person name="Eisen J.A."/>
            <person name="Markowitz V."/>
            <person name="Hugenholtz P."/>
            <person name="Kyrpides N.C."/>
            <person name="Klenk H.P."/>
        </authorList>
    </citation>
    <scope>NUCLEOTIDE SEQUENCE [LARGE SCALE GENOMIC DNA]</scope>
    <source>
        <strain evidence="6">ATCC 43644 / DSM 9630 / IS1B</strain>
    </source>
</reference>
<protein>
    <submittedName>
        <fullName evidence="5">Tetratricopeptide TPR_1 repeat-containing protein</fullName>
    </submittedName>
</protein>
<reference key="1">
    <citation type="submission" date="2010-11" db="EMBL/GenBank/DDBJ databases">
        <title>The complete sequence of chromosome of Isophaera pallida ATCC 43644.</title>
        <authorList>
            <consortium name="US DOE Joint Genome Institute (JGI-PGF)"/>
            <person name="Lucas S."/>
            <person name="Copeland A."/>
            <person name="Lapidus A."/>
            <person name="Bruce D."/>
            <person name="Goodwin L."/>
            <person name="Pitluck S."/>
            <person name="Kyrpides N."/>
            <person name="Mavromatis K."/>
            <person name="Pagani I."/>
            <person name="Ivanova N."/>
            <person name="Saunders E."/>
            <person name="Brettin T."/>
            <person name="Detter J.C."/>
            <person name="Han C."/>
            <person name="Tapia R."/>
            <person name="Land M."/>
            <person name="Hauser L."/>
            <person name="Markowitz V."/>
            <person name="Cheng J.-F."/>
            <person name="Hugenholtz P."/>
            <person name="Woyke T."/>
            <person name="Wu D."/>
            <person name="Eisen J.A."/>
        </authorList>
    </citation>
    <scope>NUCLEOTIDE SEQUENCE</scope>
    <source>
        <strain>ATCC 43644</strain>
    </source>
</reference>
<dbReference type="PANTHER" id="PTHR12558">
    <property type="entry name" value="CELL DIVISION CYCLE 16,23,27"/>
    <property type="match status" value="1"/>
</dbReference>
<keyword evidence="1" id="KW-0802">TPR repeat</keyword>
<dbReference type="RefSeq" id="WP_013565104.1">
    <property type="nucleotide sequence ID" value="NC_014962.1"/>
</dbReference>
<dbReference type="KEGG" id="ipa:Isop_2238"/>
<evidence type="ECO:0000256" key="3">
    <source>
        <dbReference type="SAM" id="MobiDB-lite"/>
    </source>
</evidence>
<keyword evidence="4" id="KW-0812">Transmembrane</keyword>
<sequence length="1601" mass="178627">MSKPSQSPAGGPPLGRGFGSLPRLDAVQTGRTRAEIPEWDSSFLLKAILGGLLLVILILGAIFAPGIYDRWRIQRDRTAALESFDAALERRDFQAALEALKPFLTHHPEDFRSHDHLAEFLNQPPEWMETDQIASLDSLLLDGLRFHPDQIDWRRALMTNALRRGDIETALDQAEWIVTTTGVPIEVVVDVIDRLEALGDAPLVQARRLAMLEYAERQNREDPQILIRLVRYNARARRPEAMIRDLKPLVRMRPDDPELIYLTGVVQKLQGREAEAAELFSRARQADPNLIAAWQGELEHLLKYQATRERGWRLLGQFIQAHSSNPAAHLAEARVCQRLDPERAARALQRAHELDPTSPDPALGWSEALVSDQRFEEALTLLARFSDREVFDPRFALQRARILKRAGRPLEALAVLRTACARFPEARRLRFDLADLLLELDRREELDVELAQWPNLPALEPLQQFFKGMILARSNRPGEAVAPLTNALNSLKDDSETAVRAGLTLANCLRLLDRFDEQIRVLKNVLDLDPKRSTVRARLADLMGWKGRLDDALLVAAPLGSTFTRARLLLAWLEYARLLETDPKSRSWNGFDAMLIDLREVLPTDPGMRLLSIQGHLARGRPEAASELDEALRRHPDQAAFLALSAALEARAGRSESARNRLAQLARAPLDPFDRAWGLIAGWSQVGGPEAVAALKDMVGPVEQLAGDRGDRVRAYLLATLSGLGQDEEVRRILERWSDQFAGNAHLRRFDLAFALERRDSPRLAQLRDHWRAIEGSGGVWWRLAEAVRLIIEAETPSSPSDQRAESHTAGAVDRTPGSRVAAEATGLAQADALLADLTQRQPAWSFVLTLRGRIAARVRRWDQAIEHANQALKIDPDSVAAAELLLGSLAAQGRYAQLDAALNKLRPQIGQTSLMRILAVEAALARDDLNRLADLLIEGGSEALHRHDSAVPPKAIPIDPSDDIAPLVREGRALERLGLYASAVDRYREAIVRARRTQRPDEALDAWSGWASTLTRYSGRDQDVAKVREAAAKALSPTALAVLDARLHRNAGRLDEASAALERARKTASAAERAEIRLEASEVHLQAGRFDQAEFEVRAVLEANPQDQPATASQLERARRRLADLLALRDRSNPSGTDPQRGAGSEAAAVAEFITGVDPARLTEALELIATNLGRPGGPLADDLRIQAAILGRFRDGERRRQAIQLIEQAAMFDPGRSEDWLRVAELARINLDWPSARRAYERYLKEDRIDLDRVASLAWEFLERGDTANASTAVRILVQRQPAMGRTRLLQARLAHAEDKRVLAMNLTNVALADDSIPLIDRARLLEQTGRLNEAIQLLEPEKLDDPAAWPDPALRRESARLLSRAGRPERLLDLIDEYLAQFDQRAQAPPSNKPLVDPALTRTLADLAAQALDRRIDLDPSQLLRFDRTLNRAISATAQDPQGIAFFNALGLLRDRQERYDEAIECFRRVRAAQPSHRQASNNLAYLLALSRRDLREASQAVNDAIQSGGPLGNLLDTRGLVALAQGRLDQAVNDFQAALNDKNDPVIRFHLAWAYFLSRNFDEAGVRLAQARRDDLLETDLHPLERPIYRKLVEDLP</sequence>
<dbReference type="InParanoid" id="E8R5Q9"/>
<dbReference type="Pfam" id="PF14559">
    <property type="entry name" value="TPR_19"/>
    <property type="match status" value="2"/>
</dbReference>